<comment type="caution">
    <text evidence="1">The sequence shown here is derived from an EMBL/GenBank/DDBJ whole genome shotgun (WGS) entry which is preliminary data.</text>
</comment>
<reference evidence="1 2" key="1">
    <citation type="submission" date="2018-05" db="EMBL/GenBank/DDBJ databases">
        <title>A metagenomic window into the 2 km-deep terrestrial subsurface aquifer revealed taxonomically and functionally diverse microbial community comprising novel uncultured bacterial lineages.</title>
        <authorList>
            <person name="Kadnikov V.V."/>
            <person name="Mardanov A.V."/>
            <person name="Beletsky A.V."/>
            <person name="Banks D."/>
            <person name="Pimenov N.V."/>
            <person name="Frank Y.A."/>
            <person name="Karnachuk O.V."/>
            <person name="Ravin N.V."/>
        </authorList>
    </citation>
    <scope>NUCLEOTIDE SEQUENCE [LARGE SCALE GENOMIC DNA]</scope>
    <source>
        <strain evidence="1">BY5</strain>
    </source>
</reference>
<organism evidence="1 2">
    <name type="scientific">Candidatus Ozemobacter sibiricus</name>
    <dbReference type="NCBI Taxonomy" id="2268124"/>
    <lineage>
        <taxon>Bacteria</taxon>
        <taxon>Candidatus Ozemobacteria</taxon>
        <taxon>Candidatus Ozemobacterales</taxon>
        <taxon>Candidatus Ozemobacteraceae</taxon>
        <taxon>Candidatus Ozemobacter</taxon>
    </lineage>
</organism>
<accession>A0A367ZN74</accession>
<dbReference type="Proteomes" id="UP000252355">
    <property type="component" value="Unassembled WGS sequence"/>
</dbReference>
<dbReference type="AlphaFoldDB" id="A0A367ZN74"/>
<evidence type="ECO:0008006" key="3">
    <source>
        <dbReference type="Google" id="ProtNLM"/>
    </source>
</evidence>
<name>A0A367ZN74_9BACT</name>
<sequence>MDNLLTIARRAAIEVRHHGGSHFVFSFPGLEEDVTVPFRRPIKPIYIKKFVALVDAVRKKEKKP</sequence>
<evidence type="ECO:0000313" key="1">
    <source>
        <dbReference type="EMBL" id="RCK79317.1"/>
    </source>
</evidence>
<gene>
    <name evidence="1" type="ORF">OZSIB_0188</name>
</gene>
<proteinExistence type="predicted"/>
<dbReference type="EMBL" id="QOQW01000014">
    <property type="protein sequence ID" value="RCK79317.1"/>
    <property type="molecule type" value="Genomic_DNA"/>
</dbReference>
<protein>
    <recommendedName>
        <fullName evidence="3">YcfA family protein</fullName>
    </recommendedName>
</protein>
<evidence type="ECO:0000313" key="2">
    <source>
        <dbReference type="Proteomes" id="UP000252355"/>
    </source>
</evidence>